<dbReference type="KEGG" id="scm:SCHCO_01084592"/>
<dbReference type="AlphaFoldDB" id="D8PWN1"/>
<evidence type="ECO:0000313" key="2">
    <source>
        <dbReference type="EMBL" id="EFJ00239.1"/>
    </source>
</evidence>
<evidence type="ECO:0000256" key="1">
    <source>
        <dbReference type="SAM" id="MobiDB-lite"/>
    </source>
</evidence>
<protein>
    <submittedName>
        <fullName evidence="2">Uncharacterized protein</fullName>
    </submittedName>
</protein>
<feature type="region of interest" description="Disordered" evidence="1">
    <location>
        <begin position="1"/>
        <end position="85"/>
    </location>
</feature>
<dbReference type="Proteomes" id="UP000007431">
    <property type="component" value="Unassembled WGS sequence"/>
</dbReference>
<feature type="compositionally biased region" description="Polar residues" evidence="1">
    <location>
        <begin position="65"/>
        <end position="80"/>
    </location>
</feature>
<proteinExistence type="predicted"/>
<dbReference type="HOGENOM" id="CLU_1836296_0_0_1"/>
<dbReference type="InParanoid" id="D8PWN1"/>
<feature type="non-terminal residue" evidence="2">
    <location>
        <position position="140"/>
    </location>
</feature>
<reference evidence="2 3" key="1">
    <citation type="journal article" date="2010" name="Nat. Biotechnol.">
        <title>Genome sequence of the model mushroom Schizophyllum commune.</title>
        <authorList>
            <person name="Ohm R.A."/>
            <person name="de Jong J.F."/>
            <person name="Lugones L.G."/>
            <person name="Aerts A."/>
            <person name="Kothe E."/>
            <person name="Stajich J.E."/>
            <person name="de Vries R.P."/>
            <person name="Record E."/>
            <person name="Levasseur A."/>
            <person name="Baker S.E."/>
            <person name="Bartholomew K.A."/>
            <person name="Coutinho P.M."/>
            <person name="Erdmann S."/>
            <person name="Fowler T.J."/>
            <person name="Gathman A.C."/>
            <person name="Lombard V."/>
            <person name="Henrissat B."/>
            <person name="Knabe N."/>
            <person name="Kuees U."/>
            <person name="Lilly W.W."/>
            <person name="Lindquist E."/>
            <person name="Lucas S."/>
            <person name="Magnuson J.K."/>
            <person name="Piumi F."/>
            <person name="Raudaskoski M."/>
            <person name="Salamov A."/>
            <person name="Schmutz J."/>
            <person name="Schwarze F.W.M.R."/>
            <person name="vanKuyk P.A."/>
            <person name="Horton J.S."/>
            <person name="Grigoriev I.V."/>
            <person name="Woesten H.A.B."/>
        </authorList>
    </citation>
    <scope>NUCLEOTIDE SEQUENCE [LARGE SCALE GENOMIC DNA]</scope>
    <source>
        <strain evidence="3">H4-8 / FGSC 9210</strain>
    </source>
</reference>
<dbReference type="VEuPathDB" id="FungiDB:SCHCODRAFT_01084592"/>
<name>D8PWN1_SCHCM</name>
<organism evidence="3">
    <name type="scientific">Schizophyllum commune (strain H4-8 / FGSC 9210)</name>
    <name type="common">Split gill fungus</name>
    <dbReference type="NCBI Taxonomy" id="578458"/>
    <lineage>
        <taxon>Eukaryota</taxon>
        <taxon>Fungi</taxon>
        <taxon>Dikarya</taxon>
        <taxon>Basidiomycota</taxon>
        <taxon>Agaricomycotina</taxon>
        <taxon>Agaricomycetes</taxon>
        <taxon>Agaricomycetidae</taxon>
        <taxon>Agaricales</taxon>
        <taxon>Schizophyllaceae</taxon>
        <taxon>Schizophyllum</taxon>
    </lineage>
</organism>
<keyword evidence="3" id="KW-1185">Reference proteome</keyword>
<dbReference type="GeneID" id="9595741"/>
<gene>
    <name evidence="2" type="ORF">SCHCODRAFT_105603</name>
</gene>
<evidence type="ECO:0000313" key="3">
    <source>
        <dbReference type="Proteomes" id="UP000007431"/>
    </source>
</evidence>
<feature type="compositionally biased region" description="Low complexity" evidence="1">
    <location>
        <begin position="27"/>
        <end position="49"/>
    </location>
</feature>
<dbReference type="EMBL" id="GL377303">
    <property type="protein sequence ID" value="EFJ00239.1"/>
    <property type="molecule type" value="Genomic_DNA"/>
</dbReference>
<sequence length="140" mass="14555">MARDNPTARPVANARDSHSPSVTSGTSLAPSSPAESATSPSNSAASSAPEGGAGQREGVADQPEGTETTTSSVGRISYTPNGLPIAPWRLSHQEMVALQVLTRSHREGPLAFYQPYPPGVDPEYLHSRVYKGHGAPNGPP</sequence>
<accession>D8PWN1</accession>
<dbReference type="RefSeq" id="XP_003035141.1">
    <property type="nucleotide sequence ID" value="XM_003035095.1"/>
</dbReference>